<accession>A0A7Y6KK25</accession>
<name>A0A7Y6KK25_9ACTN</name>
<evidence type="ECO:0000313" key="2">
    <source>
        <dbReference type="Proteomes" id="UP000540128"/>
    </source>
</evidence>
<dbReference type="RefSeq" id="WP_191835158.1">
    <property type="nucleotide sequence ID" value="NZ_JAANNT010000035.1"/>
</dbReference>
<sequence>MCVHVHLATALPDGVLTWVDRQAVHTRVYADSTLACGGNLTAVGRTVVDQALVAVGCETLATAGPCPLRLAS</sequence>
<dbReference type="EMBL" id="JAANNT010000035">
    <property type="protein sequence ID" value="NUV31990.1"/>
    <property type="molecule type" value="Genomic_DNA"/>
</dbReference>
<organism evidence="1 2">
    <name type="scientific">Streptomyces odorifer</name>
    <dbReference type="NCBI Taxonomy" id="53450"/>
    <lineage>
        <taxon>Bacteria</taxon>
        <taxon>Bacillati</taxon>
        <taxon>Actinomycetota</taxon>
        <taxon>Actinomycetes</taxon>
        <taxon>Kitasatosporales</taxon>
        <taxon>Streptomycetaceae</taxon>
        <taxon>Streptomyces</taxon>
        <taxon>Streptomyces albidoflavus group</taxon>
    </lineage>
</organism>
<keyword evidence="2" id="KW-1185">Reference proteome</keyword>
<evidence type="ECO:0000313" key="1">
    <source>
        <dbReference type="EMBL" id="NUV31990.1"/>
    </source>
</evidence>
<dbReference type="Proteomes" id="UP000540128">
    <property type="component" value="Unassembled WGS sequence"/>
</dbReference>
<dbReference type="AlphaFoldDB" id="A0A7Y6KK25"/>
<protein>
    <submittedName>
        <fullName evidence="1">Uncharacterized protein</fullName>
    </submittedName>
</protein>
<proteinExistence type="predicted"/>
<comment type="caution">
    <text evidence="1">The sequence shown here is derived from an EMBL/GenBank/DDBJ whole genome shotgun (WGS) entry which is preliminary data.</text>
</comment>
<gene>
    <name evidence="1" type="ORF">G6W59_27495</name>
</gene>
<reference evidence="1 2" key="1">
    <citation type="submission" date="2020-03" db="EMBL/GenBank/DDBJ databases">
        <title>Complete genome sequence of sixteen Streptomyces strains facilitates identification of candidate genes involved in plant growth-promotion in grain legumes and cereals.</title>
        <authorList>
            <person name="Gopalakrishnan S."/>
            <person name="Thakur V."/>
            <person name="Saxena R."/>
            <person name="Vadlamudi S."/>
            <person name="Purohit S."/>
            <person name="Kumar V."/>
            <person name="Rathore A."/>
            <person name="Chitikineni A."/>
            <person name="Varshney R.K."/>
        </authorList>
    </citation>
    <scope>NUCLEOTIDE SEQUENCE [LARGE SCALE GENOMIC DNA]</scope>
    <source>
        <strain evidence="1 2">KAI-180</strain>
    </source>
</reference>